<dbReference type="STRING" id="1912961.BU204_17375"/>
<feature type="domain" description="N-acetyltransferase" evidence="1">
    <location>
        <begin position="188"/>
        <end position="343"/>
    </location>
</feature>
<dbReference type="InterPro" id="IPR051908">
    <property type="entry name" value="Ribosomal_N-acetyltransferase"/>
</dbReference>
<dbReference type="Proteomes" id="UP000185596">
    <property type="component" value="Unassembled WGS sequence"/>
</dbReference>
<dbReference type="GO" id="GO:1990189">
    <property type="term" value="F:protein N-terminal-serine acetyltransferase activity"/>
    <property type="evidence" value="ECO:0007669"/>
    <property type="project" value="TreeGrafter"/>
</dbReference>
<dbReference type="InterPro" id="IPR016181">
    <property type="entry name" value="Acyl_CoA_acyltransferase"/>
</dbReference>
<evidence type="ECO:0000313" key="2">
    <source>
        <dbReference type="EMBL" id="OLF16353.1"/>
    </source>
</evidence>
<feature type="domain" description="N-acetyltransferase" evidence="1">
    <location>
        <begin position="18"/>
        <end position="167"/>
    </location>
</feature>
<dbReference type="Pfam" id="PF13302">
    <property type="entry name" value="Acetyltransf_3"/>
    <property type="match status" value="2"/>
</dbReference>
<dbReference type="PROSITE" id="PS51186">
    <property type="entry name" value="GNAT"/>
    <property type="match status" value="2"/>
</dbReference>
<evidence type="ECO:0000259" key="1">
    <source>
        <dbReference type="PROSITE" id="PS51186"/>
    </source>
</evidence>
<dbReference type="AlphaFoldDB" id="A0A1Q8CPR6"/>
<dbReference type="SUPFAM" id="SSF55729">
    <property type="entry name" value="Acyl-CoA N-acyltransferases (Nat)"/>
    <property type="match status" value="2"/>
</dbReference>
<evidence type="ECO:0000313" key="3">
    <source>
        <dbReference type="Proteomes" id="UP000185596"/>
    </source>
</evidence>
<name>A0A1Q8CPR6_9PSEU</name>
<dbReference type="PANTHER" id="PTHR43441">
    <property type="entry name" value="RIBOSOMAL-PROTEIN-SERINE ACETYLTRANSFERASE"/>
    <property type="match status" value="1"/>
</dbReference>
<organism evidence="2 3">
    <name type="scientific">Actinophytocola xanthii</name>
    <dbReference type="NCBI Taxonomy" id="1912961"/>
    <lineage>
        <taxon>Bacteria</taxon>
        <taxon>Bacillati</taxon>
        <taxon>Actinomycetota</taxon>
        <taxon>Actinomycetes</taxon>
        <taxon>Pseudonocardiales</taxon>
        <taxon>Pseudonocardiaceae</taxon>
    </lineage>
</organism>
<accession>A0A1Q8CPR6</accession>
<gene>
    <name evidence="2" type="ORF">BU204_17375</name>
</gene>
<dbReference type="PANTHER" id="PTHR43441:SF10">
    <property type="entry name" value="ACETYLTRANSFERASE"/>
    <property type="match status" value="1"/>
</dbReference>
<comment type="caution">
    <text evidence="2">The sequence shown here is derived from an EMBL/GenBank/DDBJ whole genome shotgun (WGS) entry which is preliminary data.</text>
</comment>
<reference evidence="2 3" key="1">
    <citation type="submission" date="2016-12" db="EMBL/GenBank/DDBJ databases">
        <title>The draft genome sequence of Actinophytocola sp. 11-183.</title>
        <authorList>
            <person name="Wang W."/>
            <person name="Yuan L."/>
        </authorList>
    </citation>
    <scope>NUCLEOTIDE SEQUENCE [LARGE SCALE GENOMIC DNA]</scope>
    <source>
        <strain evidence="2 3">11-183</strain>
    </source>
</reference>
<dbReference type="EMBL" id="MSIE01000030">
    <property type="protein sequence ID" value="OLF16353.1"/>
    <property type="molecule type" value="Genomic_DNA"/>
</dbReference>
<dbReference type="OrthoDB" id="9814648at2"/>
<proteinExistence type="predicted"/>
<dbReference type="GO" id="GO:0008999">
    <property type="term" value="F:protein-N-terminal-alanine acetyltransferase activity"/>
    <property type="evidence" value="ECO:0007669"/>
    <property type="project" value="TreeGrafter"/>
</dbReference>
<keyword evidence="3" id="KW-1185">Reference proteome</keyword>
<dbReference type="GO" id="GO:0005737">
    <property type="term" value="C:cytoplasm"/>
    <property type="evidence" value="ECO:0007669"/>
    <property type="project" value="TreeGrafter"/>
</dbReference>
<sequence>MTGTALSGREILASDGRIAIAELAEGDLERVEAGGDRSLNLGTDDPTLPFRVTRSWAALLDAGTGELLGVMSWRAVPHMATLTGTAWNMGIDLVRSVRRRGLGAAAGRLLARYLFDTTELDRVQAITAIDNVGGWRSLEKAGFTREGVVRGVLRRDDRFWDMVCFSVLRTDLPALDGEREVLARRDEVVLARALPDDHLAVAAAVRDADDALAPDPDQRLPLVAQPVYRGALLGAASGSLLGAVSWRAVDHGGTFGCCAWHLGVEVVPHARGRGVGSTAARLLAEHLFATTELDRVEAAVDAEDLAARRALERAGFRRDGTVRGARVRGGRRRDAVLYGLLRTDPGGP</sequence>
<dbReference type="Gene3D" id="3.40.630.30">
    <property type="match status" value="2"/>
</dbReference>
<dbReference type="RefSeq" id="WP_075126735.1">
    <property type="nucleotide sequence ID" value="NZ_MSIE01000030.1"/>
</dbReference>
<protein>
    <recommendedName>
        <fullName evidence="1">N-acetyltransferase domain-containing protein</fullName>
    </recommendedName>
</protein>
<dbReference type="InterPro" id="IPR000182">
    <property type="entry name" value="GNAT_dom"/>
</dbReference>